<reference evidence="2" key="1">
    <citation type="submission" date="2021-02" db="EMBL/GenBank/DDBJ databases">
        <title>Genome sequence Cadophora malorum strain M34.</title>
        <authorList>
            <person name="Stefanovic E."/>
            <person name="Vu D."/>
            <person name="Scully C."/>
            <person name="Dijksterhuis J."/>
            <person name="Roader J."/>
            <person name="Houbraken J."/>
        </authorList>
    </citation>
    <scope>NUCLEOTIDE SEQUENCE</scope>
    <source>
        <strain evidence="2">M34</strain>
    </source>
</reference>
<accession>A0A8H7WGW6</accession>
<protein>
    <recommendedName>
        <fullName evidence="1">Heterokaryon incompatibility domain-containing protein</fullName>
    </recommendedName>
</protein>
<dbReference type="PANTHER" id="PTHR33112">
    <property type="entry name" value="DOMAIN PROTEIN, PUTATIVE-RELATED"/>
    <property type="match status" value="1"/>
</dbReference>
<proteinExistence type="predicted"/>
<dbReference type="EMBL" id="JAFJYH010000019">
    <property type="protein sequence ID" value="KAG4424577.1"/>
    <property type="molecule type" value="Genomic_DNA"/>
</dbReference>
<dbReference type="Pfam" id="PF06985">
    <property type="entry name" value="HET"/>
    <property type="match status" value="1"/>
</dbReference>
<dbReference type="Proteomes" id="UP000664132">
    <property type="component" value="Unassembled WGS sequence"/>
</dbReference>
<dbReference type="AlphaFoldDB" id="A0A8H7WGW6"/>
<keyword evidence="3" id="KW-1185">Reference proteome</keyword>
<comment type="caution">
    <text evidence="2">The sequence shown here is derived from an EMBL/GenBank/DDBJ whole genome shotgun (WGS) entry which is preliminary data.</text>
</comment>
<dbReference type="OrthoDB" id="2958217at2759"/>
<gene>
    <name evidence="2" type="ORF">IFR04_002287</name>
</gene>
<evidence type="ECO:0000313" key="3">
    <source>
        <dbReference type="Proteomes" id="UP000664132"/>
    </source>
</evidence>
<name>A0A8H7WGW6_9HELO</name>
<organism evidence="2 3">
    <name type="scientific">Cadophora malorum</name>
    <dbReference type="NCBI Taxonomy" id="108018"/>
    <lineage>
        <taxon>Eukaryota</taxon>
        <taxon>Fungi</taxon>
        <taxon>Dikarya</taxon>
        <taxon>Ascomycota</taxon>
        <taxon>Pezizomycotina</taxon>
        <taxon>Leotiomycetes</taxon>
        <taxon>Helotiales</taxon>
        <taxon>Ploettnerulaceae</taxon>
        <taxon>Cadophora</taxon>
    </lineage>
</organism>
<evidence type="ECO:0000313" key="2">
    <source>
        <dbReference type="EMBL" id="KAG4424577.1"/>
    </source>
</evidence>
<dbReference type="InterPro" id="IPR010730">
    <property type="entry name" value="HET"/>
</dbReference>
<sequence length="788" mass="89769">MSDKPSYDLAQVHPQLMRGAIYQISRPGHPSNGISDWFTYDDVVETPVPSSTLLSARQAPAESQSASSVERRLLNLNLEQELCATCKLLDFEKVFFASANDYKFPASPSNFHHMFGDRFCWSLFHMRKEKECPLCLLIISTLGLNPRFGGLKDGVVVASRRSLYSKETDVSLPNFYFLSLGVSEGEWLGGVVNYGCAIGISGRHKILLPNTVKASLKHFYPWLPRGMVPMSTTDAQAKEWDAWRLETATEYEVSVRRYDPHEVDIDTVKGWLKCCEEEHTQWCAAKITDDVAHVPGFRVIDIESGNIHEQPEGCRYLALSYVWGEAHRGNDYLRLLQANHDGLRGVGGLFKEMSRLPRTIRDSIDLCKKLGERYLWIDSLCIIQDSPEDMGGQISRMNTIYRRAFLTIVAAAGSDANAGLPGISPDLLRRLAPEASINDFDLAAIPEDGEFELNTSTWNTRAWTFQERVLSNRLLRFTANSVTFECQSACWREDFTLTGSEADHFRLVDQERKEQETRQNFHHIISADVLQFENMVPRSEWHNDFWNIWKGAYSPLVRDYTKRKLTFEGDMLNAFQGIEGALRRSLGYPEYLCEPFPGFAVLNDDSSMRFFSDGCQDNPYYGIYQWHDDMLYPSDMEMSKEWDRTLSETVRCVDVNISLSTLLFFWTSAAAIKPFTYEIQDEEEYDESLLQCSEILKGATVIRQVEKGILTNGSLEPSELKEVSLQLESHEVDLVYIGSSDVESGKWCLILVRWEDGIARRILPQVLFHISAEDWEVGNTGRKLIVLG</sequence>
<feature type="domain" description="Heterokaryon incompatibility" evidence="1">
    <location>
        <begin position="316"/>
        <end position="467"/>
    </location>
</feature>
<dbReference type="PANTHER" id="PTHR33112:SF12">
    <property type="entry name" value="HETEROKARYON INCOMPATIBILITY DOMAIN-CONTAINING PROTEIN"/>
    <property type="match status" value="1"/>
</dbReference>
<evidence type="ECO:0000259" key="1">
    <source>
        <dbReference type="Pfam" id="PF06985"/>
    </source>
</evidence>